<proteinExistence type="predicted"/>
<reference evidence="1" key="1">
    <citation type="journal article" date="2015" name="Nature">
        <title>Complex archaea that bridge the gap between prokaryotes and eukaryotes.</title>
        <authorList>
            <person name="Spang A."/>
            <person name="Saw J.H."/>
            <person name="Jorgensen S.L."/>
            <person name="Zaremba-Niedzwiedzka K."/>
            <person name="Martijn J."/>
            <person name="Lind A.E."/>
            <person name="van Eijk R."/>
            <person name="Schleper C."/>
            <person name="Guy L."/>
            <person name="Ettema T.J."/>
        </authorList>
    </citation>
    <scope>NUCLEOTIDE SEQUENCE</scope>
</reference>
<sequence>MNKKSCKNCEYGTSGNTSFPLGDTFRKLSESQQPISVHHSGGGLVVSRDKLERVLEAFLQSGACNDYIRTIL</sequence>
<dbReference type="AlphaFoldDB" id="A0A0F9LLV8"/>
<comment type="caution">
    <text evidence="1">The sequence shown here is derived from an EMBL/GenBank/DDBJ whole genome shotgun (WGS) entry which is preliminary data.</text>
</comment>
<protein>
    <submittedName>
        <fullName evidence="1">Uncharacterized protein</fullName>
    </submittedName>
</protein>
<organism evidence="1">
    <name type="scientific">marine sediment metagenome</name>
    <dbReference type="NCBI Taxonomy" id="412755"/>
    <lineage>
        <taxon>unclassified sequences</taxon>
        <taxon>metagenomes</taxon>
        <taxon>ecological metagenomes</taxon>
    </lineage>
</organism>
<gene>
    <name evidence="1" type="ORF">LCGC14_1261090</name>
</gene>
<name>A0A0F9LLV8_9ZZZZ</name>
<dbReference type="EMBL" id="LAZR01006992">
    <property type="protein sequence ID" value="KKM88206.1"/>
    <property type="molecule type" value="Genomic_DNA"/>
</dbReference>
<accession>A0A0F9LLV8</accession>
<evidence type="ECO:0000313" key="1">
    <source>
        <dbReference type="EMBL" id="KKM88206.1"/>
    </source>
</evidence>